<dbReference type="EMBL" id="JBDFRB010000004">
    <property type="protein sequence ID" value="MEN2744297.1"/>
    <property type="molecule type" value="Genomic_DNA"/>
</dbReference>
<feature type="transmembrane region" description="Helical" evidence="6">
    <location>
        <begin position="127"/>
        <end position="150"/>
    </location>
</feature>
<comment type="subcellular location">
    <subcellularLocation>
        <location evidence="1">Cell membrane</location>
        <topology evidence="1">Multi-pass membrane protein</topology>
    </subcellularLocation>
</comment>
<evidence type="ECO:0000313" key="7">
    <source>
        <dbReference type="EMBL" id="MEN2744297.1"/>
    </source>
</evidence>
<keyword evidence="4 6" id="KW-1133">Transmembrane helix</keyword>
<organism evidence="7 8">
    <name type="scientific">Sinomonas halotolerans</name>
    <dbReference type="NCBI Taxonomy" id="1644133"/>
    <lineage>
        <taxon>Bacteria</taxon>
        <taxon>Bacillati</taxon>
        <taxon>Actinomycetota</taxon>
        <taxon>Actinomycetes</taxon>
        <taxon>Micrococcales</taxon>
        <taxon>Micrococcaceae</taxon>
        <taxon>Sinomonas</taxon>
    </lineage>
</organism>
<feature type="transmembrane region" description="Helical" evidence="6">
    <location>
        <begin position="359"/>
        <end position="381"/>
    </location>
</feature>
<name>A0ABU9WYN2_9MICC</name>
<feature type="transmembrane region" description="Helical" evidence="6">
    <location>
        <begin position="329"/>
        <end position="353"/>
    </location>
</feature>
<evidence type="ECO:0008006" key="9">
    <source>
        <dbReference type="Google" id="ProtNLM"/>
    </source>
</evidence>
<evidence type="ECO:0000313" key="8">
    <source>
        <dbReference type="Proteomes" id="UP001422074"/>
    </source>
</evidence>
<keyword evidence="3 6" id="KW-0812">Transmembrane</keyword>
<feature type="transmembrane region" description="Helical" evidence="6">
    <location>
        <begin position="50"/>
        <end position="76"/>
    </location>
</feature>
<dbReference type="PANTHER" id="PTHR30250">
    <property type="entry name" value="PST FAMILY PREDICTED COLANIC ACID TRANSPORTER"/>
    <property type="match status" value="1"/>
</dbReference>
<feature type="transmembrane region" description="Helical" evidence="6">
    <location>
        <begin position="296"/>
        <end position="317"/>
    </location>
</feature>
<keyword evidence="8" id="KW-1185">Reference proteome</keyword>
<dbReference type="RefSeq" id="WP_345884225.1">
    <property type="nucleotide sequence ID" value="NZ_JBDFRB010000004.1"/>
</dbReference>
<feature type="transmembrane region" description="Helical" evidence="6">
    <location>
        <begin position="188"/>
        <end position="212"/>
    </location>
</feature>
<gene>
    <name evidence="7" type="ORF">ABCQ75_07050</name>
</gene>
<protein>
    <recommendedName>
        <fullName evidence="9">Polysaccharide biosynthesis protein</fullName>
    </recommendedName>
</protein>
<sequence>MEEYGFWLMVSTTQAYLALSDFGMVSAAGSRMTVLLARGASIGANRVFHVAILFVAIVSAAIGVLAPAIALIFHLIGVPRDFALAGGVLAIGVAASLLGGLSFAVLQATHRNHIGVATTTNIRLAEWFGGVAGLLLTGSPVAVACGMLAARLLTTIFVFVRAIASQKTFTVSFRGWKLLRFHLGTSISNFLISLSSSLSIQGLTLIVGLFYGPSEVSLYNTYRTAARVAVQTSATFSHAVWPEFGILFGRRDGPRLRMLFWRTFNTSLVLALFAGLGMIAVLPNVLTFWTHGKVPMVYPIAIGFALYALAASVWHLPRVLLTAVGKNRDVAYCAVAISLATVFAAVVIGYLAGPLLSQIAAAVVFEAALAVAVAGLAVRWLRRSIG</sequence>
<dbReference type="PANTHER" id="PTHR30250:SF26">
    <property type="entry name" value="PSMA PROTEIN"/>
    <property type="match status" value="1"/>
</dbReference>
<evidence type="ECO:0000256" key="4">
    <source>
        <dbReference type="ARBA" id="ARBA00022989"/>
    </source>
</evidence>
<comment type="caution">
    <text evidence="7">The sequence shown here is derived from an EMBL/GenBank/DDBJ whole genome shotgun (WGS) entry which is preliminary data.</text>
</comment>
<evidence type="ECO:0000256" key="6">
    <source>
        <dbReference type="SAM" id="Phobius"/>
    </source>
</evidence>
<dbReference type="InterPro" id="IPR050833">
    <property type="entry name" value="Poly_Biosynth_Transport"/>
</dbReference>
<evidence type="ECO:0000256" key="5">
    <source>
        <dbReference type="ARBA" id="ARBA00023136"/>
    </source>
</evidence>
<keyword evidence="2" id="KW-1003">Cell membrane</keyword>
<evidence type="ECO:0000256" key="3">
    <source>
        <dbReference type="ARBA" id="ARBA00022692"/>
    </source>
</evidence>
<accession>A0ABU9WYN2</accession>
<proteinExistence type="predicted"/>
<feature type="transmembrane region" description="Helical" evidence="6">
    <location>
        <begin position="268"/>
        <end position="290"/>
    </location>
</feature>
<feature type="transmembrane region" description="Helical" evidence="6">
    <location>
        <begin position="82"/>
        <end position="106"/>
    </location>
</feature>
<evidence type="ECO:0000256" key="2">
    <source>
        <dbReference type="ARBA" id="ARBA00022475"/>
    </source>
</evidence>
<reference evidence="7 8" key="1">
    <citation type="submission" date="2024-05" db="EMBL/GenBank/DDBJ databases">
        <title>Sinomonas sp. nov., isolated from a waste landfill.</title>
        <authorList>
            <person name="Zhao Y."/>
        </authorList>
    </citation>
    <scope>NUCLEOTIDE SEQUENCE [LARGE SCALE GENOMIC DNA]</scope>
    <source>
        <strain evidence="7 8">CCTCC AB2014300</strain>
    </source>
</reference>
<evidence type="ECO:0000256" key="1">
    <source>
        <dbReference type="ARBA" id="ARBA00004651"/>
    </source>
</evidence>
<feature type="transmembrane region" description="Helical" evidence="6">
    <location>
        <begin position="6"/>
        <end position="29"/>
    </location>
</feature>
<dbReference type="Proteomes" id="UP001422074">
    <property type="component" value="Unassembled WGS sequence"/>
</dbReference>
<keyword evidence="5 6" id="KW-0472">Membrane</keyword>